<dbReference type="Proteomes" id="UP000287651">
    <property type="component" value="Unassembled WGS sequence"/>
</dbReference>
<organism evidence="2 3">
    <name type="scientific">Ensete ventricosum</name>
    <name type="common">Abyssinian banana</name>
    <name type="synonym">Musa ensete</name>
    <dbReference type="NCBI Taxonomy" id="4639"/>
    <lineage>
        <taxon>Eukaryota</taxon>
        <taxon>Viridiplantae</taxon>
        <taxon>Streptophyta</taxon>
        <taxon>Embryophyta</taxon>
        <taxon>Tracheophyta</taxon>
        <taxon>Spermatophyta</taxon>
        <taxon>Magnoliopsida</taxon>
        <taxon>Liliopsida</taxon>
        <taxon>Zingiberales</taxon>
        <taxon>Musaceae</taxon>
        <taxon>Ensete</taxon>
    </lineage>
</organism>
<name>A0A426Z6P8_ENSVE</name>
<comment type="caution">
    <text evidence="2">The sequence shown here is derived from an EMBL/GenBank/DDBJ whole genome shotgun (WGS) entry which is preliminary data.</text>
</comment>
<accession>A0A426Z6P8</accession>
<evidence type="ECO:0000256" key="1">
    <source>
        <dbReference type="SAM" id="MobiDB-lite"/>
    </source>
</evidence>
<evidence type="ECO:0000313" key="2">
    <source>
        <dbReference type="EMBL" id="RRT59657.1"/>
    </source>
</evidence>
<feature type="region of interest" description="Disordered" evidence="1">
    <location>
        <begin position="1"/>
        <end position="27"/>
    </location>
</feature>
<protein>
    <submittedName>
        <fullName evidence="2">Uncharacterized protein</fullName>
    </submittedName>
</protein>
<dbReference type="EMBL" id="AMZH03008122">
    <property type="protein sequence ID" value="RRT59657.1"/>
    <property type="molecule type" value="Genomic_DNA"/>
</dbReference>
<reference evidence="2 3" key="1">
    <citation type="journal article" date="2014" name="Agronomy (Basel)">
        <title>A Draft Genome Sequence for Ensete ventricosum, the Drought-Tolerant Tree Against Hunger.</title>
        <authorList>
            <person name="Harrison J."/>
            <person name="Moore K.A."/>
            <person name="Paszkiewicz K."/>
            <person name="Jones T."/>
            <person name="Grant M."/>
            <person name="Ambacheew D."/>
            <person name="Muzemil S."/>
            <person name="Studholme D.J."/>
        </authorList>
    </citation>
    <scope>NUCLEOTIDE SEQUENCE [LARGE SCALE GENOMIC DNA]</scope>
</reference>
<evidence type="ECO:0000313" key="3">
    <source>
        <dbReference type="Proteomes" id="UP000287651"/>
    </source>
</evidence>
<dbReference type="AlphaFoldDB" id="A0A426Z6P8"/>
<proteinExistence type="predicted"/>
<sequence length="204" mass="22543">MKAYSKISRPPPQSPASPTLRHIGTSGLRPCKRSARECSRVSLLPVDNSRSKQTNNTLLQPISSLPLLLLCPLLHSVSLTLLPVVIVARYFSIPKSYDDPHLFAAIVTLHRRLLPLLLQPQQPDLCFIDKTEHPFLCFLDTNEQSLALFWSLCLQHQAAATLLAAPKSDSNVDTTAASPRINRCLSCPLPLPHSACDELVSYEC</sequence>
<gene>
    <name evidence="2" type="ORF">B296_00001014</name>
</gene>